<dbReference type="GeneID" id="14652502"/>
<dbReference type="InterPro" id="IPR003749">
    <property type="entry name" value="ThiS/MoaD-like"/>
</dbReference>
<dbReference type="RefSeq" id="WP_015410513.1">
    <property type="nucleotide sequence ID" value="NC_020388.1"/>
</dbReference>
<dbReference type="InterPro" id="IPR016155">
    <property type="entry name" value="Mopterin_synth/thiamin_S_b"/>
</dbReference>
<dbReference type="PANTHER" id="PTHR38031:SF1">
    <property type="entry name" value="SULFUR CARRIER PROTEIN CYSO"/>
    <property type="match status" value="1"/>
</dbReference>
<accession>M1Y5E2</accession>
<dbReference type="InterPro" id="IPR010038">
    <property type="entry name" value="MoaD_arc-typ"/>
</dbReference>
<dbReference type="Gene3D" id="3.10.20.30">
    <property type="match status" value="1"/>
</dbReference>
<dbReference type="InterPro" id="IPR052045">
    <property type="entry name" value="Sulfur_Carrier/Prot_Modifier"/>
</dbReference>
<dbReference type="HOGENOM" id="CLU_114601_1_2_2"/>
<dbReference type="STRING" id="268739.Nmlp_3668"/>
<keyword evidence="2" id="KW-1185">Reference proteome</keyword>
<name>M1Y5E2_NATM8</name>
<dbReference type="SUPFAM" id="SSF54285">
    <property type="entry name" value="MoaD/ThiS"/>
    <property type="match status" value="1"/>
</dbReference>
<gene>
    <name evidence="1" type="primary">samp1</name>
    <name evidence="1" type="ordered locus">Nmlp_3668</name>
</gene>
<evidence type="ECO:0000313" key="2">
    <source>
        <dbReference type="Proteomes" id="UP000011867"/>
    </source>
</evidence>
<reference evidence="1 2" key="1">
    <citation type="journal article" date="2013" name="Genome Announc.">
        <title>Genome of the haloarchaeon Natronomonas moolapensis, a neutrophilic member of a previously haloalkaliphilic genus.</title>
        <authorList>
            <person name="Dyall-Smith M.L."/>
            <person name="Pfeiffer F."/>
            <person name="Oberwinkler T."/>
            <person name="Klee K."/>
            <person name="Rampp M."/>
            <person name="Palm P."/>
            <person name="Gross K."/>
            <person name="Schuster S.C."/>
            <person name="Oesterhelt D."/>
        </authorList>
    </citation>
    <scope>NUCLEOTIDE SEQUENCE [LARGE SCALE GENOMIC DNA]</scope>
    <source>
        <strain evidence="2">DSM 18674 / JCM 14361 / 8.8.11</strain>
    </source>
</reference>
<dbReference type="OrthoDB" id="98357at2157"/>
<dbReference type="InterPro" id="IPR054834">
    <property type="entry name" value="SAMP1_3"/>
</dbReference>
<sequence>MEWRLFANLAEAAGSKRVDVDAGAGDTLGDAFEQLLRDHPSLEAIVLDDDGELEDHIRLLYNERDPLTDGEGFDTVLEAGDDLALFPPVSGGCRR</sequence>
<protein>
    <submittedName>
        <fullName evidence="1">Ubiquitin-like modifier protein SAMP1</fullName>
    </submittedName>
</protein>
<dbReference type="Proteomes" id="UP000011867">
    <property type="component" value="Chromosome"/>
</dbReference>
<evidence type="ECO:0000313" key="1">
    <source>
        <dbReference type="EMBL" id="CCQ37783.1"/>
    </source>
</evidence>
<proteinExistence type="predicted"/>
<dbReference type="InterPro" id="IPR012675">
    <property type="entry name" value="Beta-grasp_dom_sf"/>
</dbReference>
<dbReference type="NCBIfam" id="TIGR01687">
    <property type="entry name" value="moaD_arch"/>
    <property type="match status" value="1"/>
</dbReference>
<dbReference type="eggNOG" id="arCOG00536">
    <property type="taxonomic scope" value="Archaea"/>
</dbReference>
<dbReference type="Pfam" id="PF02597">
    <property type="entry name" value="ThiS"/>
    <property type="match status" value="1"/>
</dbReference>
<dbReference type="NCBIfam" id="NF041918">
    <property type="entry name" value="SAMP1"/>
    <property type="match status" value="1"/>
</dbReference>
<organism evidence="1 2">
    <name type="scientific">Natronomonas moolapensis (strain DSM 18674 / CECT 7526 / JCM 14361 / 8.8.11)</name>
    <dbReference type="NCBI Taxonomy" id="268739"/>
    <lineage>
        <taxon>Archaea</taxon>
        <taxon>Methanobacteriati</taxon>
        <taxon>Methanobacteriota</taxon>
        <taxon>Stenosarchaea group</taxon>
        <taxon>Halobacteria</taxon>
        <taxon>Halobacteriales</taxon>
        <taxon>Natronomonadaceae</taxon>
        <taxon>Natronomonas</taxon>
    </lineage>
</organism>
<dbReference type="PANTHER" id="PTHR38031">
    <property type="entry name" value="SULFUR CARRIER PROTEIN SLR0821-RELATED"/>
    <property type="match status" value="1"/>
</dbReference>
<dbReference type="AlphaFoldDB" id="M1Y5E2"/>
<dbReference type="EMBL" id="HF582854">
    <property type="protein sequence ID" value="CCQ37783.1"/>
    <property type="molecule type" value="Genomic_DNA"/>
</dbReference>
<dbReference type="CDD" id="cd17505">
    <property type="entry name" value="Ubl_SAMP1_like"/>
    <property type="match status" value="1"/>
</dbReference>
<dbReference type="KEGG" id="nmo:Nmlp_3668"/>